<dbReference type="PANTHER" id="PTHR43198:SF2">
    <property type="entry name" value="SI:CH1073-67J19.1-RELATED"/>
    <property type="match status" value="1"/>
</dbReference>
<organism evidence="3 4">
    <name type="scientific">Salinimicrobium marinum</name>
    <dbReference type="NCBI Taxonomy" id="680283"/>
    <lineage>
        <taxon>Bacteria</taxon>
        <taxon>Pseudomonadati</taxon>
        <taxon>Bacteroidota</taxon>
        <taxon>Flavobacteriia</taxon>
        <taxon>Flavobacteriales</taxon>
        <taxon>Flavobacteriaceae</taxon>
        <taxon>Salinimicrobium</taxon>
    </lineage>
</organism>
<comment type="catalytic activity">
    <reaction evidence="1">
        <text>thiamine + H2O = 5-(2-hydroxyethyl)-4-methylthiazole + 4-amino-5-hydroxymethyl-2-methylpyrimidine + H(+)</text>
        <dbReference type="Rhea" id="RHEA:17509"/>
        <dbReference type="ChEBI" id="CHEBI:15377"/>
        <dbReference type="ChEBI" id="CHEBI:15378"/>
        <dbReference type="ChEBI" id="CHEBI:16892"/>
        <dbReference type="ChEBI" id="CHEBI:17957"/>
        <dbReference type="ChEBI" id="CHEBI:18385"/>
        <dbReference type="EC" id="3.5.99.2"/>
    </reaction>
</comment>
<dbReference type="AlphaFoldDB" id="A0A918VW91"/>
<comment type="function">
    <text evidence="1">Catalyzes an amino-pyrimidine hydrolysis reaction at the C5' of the pyrimidine moiety of thiamine compounds, a reaction that is part of a thiamine salvage pathway.</text>
</comment>
<name>A0A918VW91_9FLAO</name>
<keyword evidence="1" id="KW-0784">Thiamine biosynthesis</keyword>
<reference evidence="3" key="2">
    <citation type="submission" date="2020-09" db="EMBL/GenBank/DDBJ databases">
        <authorList>
            <person name="Sun Q."/>
            <person name="Kim S."/>
        </authorList>
    </citation>
    <scope>NUCLEOTIDE SEQUENCE</scope>
    <source>
        <strain evidence="3">KCTC 12719</strain>
    </source>
</reference>
<dbReference type="InterPro" id="IPR016084">
    <property type="entry name" value="Haem_Oase-like_multi-hlx"/>
</dbReference>
<accession>A0A918VW91</accession>
<dbReference type="SUPFAM" id="SSF48613">
    <property type="entry name" value="Heme oxygenase-like"/>
    <property type="match status" value="1"/>
</dbReference>
<dbReference type="PANTHER" id="PTHR43198">
    <property type="entry name" value="BIFUNCTIONAL TH2 PROTEIN"/>
    <property type="match status" value="1"/>
</dbReference>
<evidence type="ECO:0000313" key="3">
    <source>
        <dbReference type="EMBL" id="GHA30532.1"/>
    </source>
</evidence>
<dbReference type="InterPro" id="IPR004305">
    <property type="entry name" value="Thiaminase-2/PQQC"/>
</dbReference>
<reference evidence="3" key="1">
    <citation type="journal article" date="2014" name="Int. J. Syst. Evol. Microbiol.">
        <title>Complete genome sequence of Corynebacterium casei LMG S-19264T (=DSM 44701T), isolated from a smear-ripened cheese.</title>
        <authorList>
            <consortium name="US DOE Joint Genome Institute (JGI-PGF)"/>
            <person name="Walter F."/>
            <person name="Albersmeier A."/>
            <person name="Kalinowski J."/>
            <person name="Ruckert C."/>
        </authorList>
    </citation>
    <scope>NUCLEOTIDE SEQUENCE</scope>
    <source>
        <strain evidence="3">KCTC 12719</strain>
    </source>
</reference>
<feature type="domain" description="Thiaminase-2/PQQC" evidence="2">
    <location>
        <begin position="8"/>
        <end position="211"/>
    </location>
</feature>
<gene>
    <name evidence="3" type="ORF">GCM10007103_09960</name>
</gene>
<protein>
    <recommendedName>
        <fullName evidence="1">Aminopyrimidine aminohydrolase</fullName>
        <ecNumber evidence="1">3.5.99.2</ecNumber>
    </recommendedName>
</protein>
<dbReference type="RefSeq" id="WP_189603601.1">
    <property type="nucleotide sequence ID" value="NZ_BMXB01000002.1"/>
</dbReference>
<evidence type="ECO:0000259" key="2">
    <source>
        <dbReference type="Pfam" id="PF03070"/>
    </source>
</evidence>
<comment type="similarity">
    <text evidence="1">Belongs to the TenA family.</text>
</comment>
<dbReference type="Proteomes" id="UP000610456">
    <property type="component" value="Unassembled WGS sequence"/>
</dbReference>
<dbReference type="GO" id="GO:0050334">
    <property type="term" value="F:thiaminase activity"/>
    <property type="evidence" value="ECO:0007669"/>
    <property type="project" value="UniProtKB-EC"/>
</dbReference>
<dbReference type="Pfam" id="PF03070">
    <property type="entry name" value="TENA_THI-4"/>
    <property type="match status" value="1"/>
</dbReference>
<evidence type="ECO:0000313" key="4">
    <source>
        <dbReference type="Proteomes" id="UP000610456"/>
    </source>
</evidence>
<keyword evidence="1" id="KW-0378">Hydrolase</keyword>
<dbReference type="CDD" id="cd19365">
    <property type="entry name" value="TenA_C-like"/>
    <property type="match status" value="1"/>
</dbReference>
<comment type="caution">
    <text evidence="3">The sequence shown here is derived from an EMBL/GenBank/DDBJ whole genome shotgun (WGS) entry which is preliminary data.</text>
</comment>
<keyword evidence="4" id="KW-1185">Reference proteome</keyword>
<sequence>MKWTAKVWKEIEPIYRKIIEMPFIEELQNGTLPLEKFQFYMAQDAFYLENFARSLALIGARSQDTSHALAFIRFAEGAIVVEKALHDSYFQEYGLTERRSISPTTHHYIHFLKSTSALDQVEVAMAAVLPCFWIYKEVGDYIYKNQISAKNPYQKWINTYAGEEFEELVINAKNICDEIADNCTESQQELMTQAFISASRLEFMFWDSAYRLNNWEL</sequence>
<comment type="pathway">
    <text evidence="1">Cofactor biosynthesis; thiamine diphosphate biosynthesis.</text>
</comment>
<dbReference type="InterPro" id="IPR050967">
    <property type="entry name" value="Thiamine_Salvage_TenA"/>
</dbReference>
<dbReference type="EC" id="3.5.99.2" evidence="1"/>
<dbReference type="NCBIfam" id="TIGR04306">
    <property type="entry name" value="salvage_TenA"/>
    <property type="match status" value="1"/>
</dbReference>
<dbReference type="Gene3D" id="1.20.910.10">
    <property type="entry name" value="Heme oxygenase-like"/>
    <property type="match status" value="1"/>
</dbReference>
<dbReference type="GO" id="GO:0009228">
    <property type="term" value="P:thiamine biosynthetic process"/>
    <property type="evidence" value="ECO:0007669"/>
    <property type="project" value="UniProtKB-KW"/>
</dbReference>
<comment type="catalytic activity">
    <reaction evidence="1">
        <text>4-amino-5-aminomethyl-2-methylpyrimidine + H2O = 4-amino-5-hydroxymethyl-2-methylpyrimidine + NH4(+)</text>
        <dbReference type="Rhea" id="RHEA:31799"/>
        <dbReference type="ChEBI" id="CHEBI:15377"/>
        <dbReference type="ChEBI" id="CHEBI:16892"/>
        <dbReference type="ChEBI" id="CHEBI:28938"/>
        <dbReference type="ChEBI" id="CHEBI:63416"/>
        <dbReference type="EC" id="3.5.99.2"/>
    </reaction>
</comment>
<evidence type="ECO:0000256" key="1">
    <source>
        <dbReference type="RuleBase" id="RU363093"/>
    </source>
</evidence>
<dbReference type="InterPro" id="IPR027574">
    <property type="entry name" value="Thiaminase_II"/>
</dbReference>
<dbReference type="GO" id="GO:0005829">
    <property type="term" value="C:cytosol"/>
    <property type="evidence" value="ECO:0007669"/>
    <property type="project" value="TreeGrafter"/>
</dbReference>
<proteinExistence type="inferred from homology"/>
<dbReference type="EMBL" id="BMXB01000002">
    <property type="protein sequence ID" value="GHA30532.1"/>
    <property type="molecule type" value="Genomic_DNA"/>
</dbReference>